<organism evidence="2">
    <name type="scientific">Pongo abelii</name>
    <name type="common">Sumatran orangutan</name>
    <name type="synonym">Pongo pygmaeus abelii</name>
    <dbReference type="NCBI Taxonomy" id="9601"/>
    <lineage>
        <taxon>Eukaryota</taxon>
        <taxon>Metazoa</taxon>
        <taxon>Chordata</taxon>
        <taxon>Craniata</taxon>
        <taxon>Vertebrata</taxon>
        <taxon>Euteleostomi</taxon>
        <taxon>Mammalia</taxon>
        <taxon>Eutheria</taxon>
        <taxon>Euarchontoglires</taxon>
        <taxon>Primates</taxon>
        <taxon>Haplorrhini</taxon>
        <taxon>Catarrhini</taxon>
        <taxon>Hominidae</taxon>
        <taxon>Pongo</taxon>
    </lineage>
</organism>
<sequence>MDSKKGRPKAAAGKWQMLHPGPKTRAAAGKPGENRPPQRKAGRQAREHAPAESPQAPTGESPHMAFRSVARLECTGAWLTATSASQVQAILLPQPPQ</sequence>
<accession>A0A2J8RHD6</accession>
<dbReference type="AlphaFoldDB" id="A0A2J8RHD6"/>
<proteinExistence type="predicted"/>
<comment type="caution">
    <text evidence="2">The sequence shown here is derived from an EMBL/GenBank/DDBJ whole genome shotgun (WGS) entry which is preliminary data.</text>
</comment>
<evidence type="ECO:0000313" key="2">
    <source>
        <dbReference type="EMBL" id="PNJ07948.1"/>
    </source>
</evidence>
<feature type="region of interest" description="Disordered" evidence="1">
    <location>
        <begin position="1"/>
        <end position="65"/>
    </location>
</feature>
<dbReference type="EMBL" id="NDHI03003691">
    <property type="protein sequence ID" value="PNJ07948.1"/>
    <property type="molecule type" value="Genomic_DNA"/>
</dbReference>
<name>A0A2J8RHD6_PONAB</name>
<evidence type="ECO:0000256" key="1">
    <source>
        <dbReference type="SAM" id="MobiDB-lite"/>
    </source>
</evidence>
<protein>
    <submittedName>
        <fullName evidence="2">IQANK1 isoform 1</fullName>
    </submittedName>
</protein>
<gene>
    <name evidence="2" type="ORF">CR201_G0050826</name>
</gene>
<reference evidence="2" key="1">
    <citation type="submission" date="2017-12" db="EMBL/GenBank/DDBJ databases">
        <title>High-resolution comparative analysis of great ape genomes.</title>
        <authorList>
            <person name="Pollen A."/>
            <person name="Hastie A."/>
            <person name="Hormozdiari F."/>
            <person name="Dougherty M."/>
            <person name="Liu R."/>
            <person name="Chaisson M."/>
            <person name="Hoppe E."/>
            <person name="Hill C."/>
            <person name="Pang A."/>
            <person name="Hillier L."/>
            <person name="Baker C."/>
            <person name="Armstrong J."/>
            <person name="Shendure J."/>
            <person name="Paten B."/>
            <person name="Wilson R."/>
            <person name="Chao H."/>
            <person name="Schneider V."/>
            <person name="Ventura M."/>
            <person name="Kronenberg Z."/>
            <person name="Murali S."/>
            <person name="Gordon D."/>
            <person name="Cantsilieris S."/>
            <person name="Munson K."/>
            <person name="Nelson B."/>
            <person name="Raja A."/>
            <person name="Underwood J."/>
            <person name="Diekhans M."/>
            <person name="Fiddes I."/>
            <person name="Haussler D."/>
            <person name="Eichler E."/>
        </authorList>
    </citation>
    <scope>NUCLEOTIDE SEQUENCE [LARGE SCALE GENOMIC DNA]</scope>
    <source>
        <strain evidence="2">Susie</strain>
    </source>
</reference>